<dbReference type="AlphaFoldDB" id="A0A1G7GSG0"/>
<dbReference type="Proteomes" id="UP000198922">
    <property type="component" value="Unassembled WGS sequence"/>
</dbReference>
<dbReference type="STRING" id="521013.SAMN04488567_2906"/>
<organism evidence="2 3">
    <name type="scientific">Limimaricola pyoseonensis</name>
    <dbReference type="NCBI Taxonomy" id="521013"/>
    <lineage>
        <taxon>Bacteria</taxon>
        <taxon>Pseudomonadati</taxon>
        <taxon>Pseudomonadota</taxon>
        <taxon>Alphaproteobacteria</taxon>
        <taxon>Rhodobacterales</taxon>
        <taxon>Paracoccaceae</taxon>
        <taxon>Limimaricola</taxon>
    </lineage>
</organism>
<sequence>MSFKDLSKKTAQPPKAAETKSPNQSPATKDAAPAPDYTAHSPKKS</sequence>
<name>A0A1G7GSG0_9RHOB</name>
<evidence type="ECO:0000256" key="1">
    <source>
        <dbReference type="SAM" id="MobiDB-lite"/>
    </source>
</evidence>
<reference evidence="3" key="1">
    <citation type="submission" date="2016-10" db="EMBL/GenBank/DDBJ databases">
        <authorList>
            <person name="Varghese N."/>
            <person name="Submissions S."/>
        </authorList>
    </citation>
    <scope>NUCLEOTIDE SEQUENCE [LARGE SCALE GENOMIC DNA]</scope>
    <source>
        <strain evidence="3">DSM 21424</strain>
    </source>
</reference>
<gene>
    <name evidence="2" type="ORF">SAMN04488567_2906</name>
</gene>
<accession>A0A1G7GSG0</accession>
<evidence type="ECO:0000313" key="3">
    <source>
        <dbReference type="Proteomes" id="UP000198922"/>
    </source>
</evidence>
<feature type="region of interest" description="Disordered" evidence="1">
    <location>
        <begin position="1"/>
        <end position="45"/>
    </location>
</feature>
<keyword evidence="3" id="KW-1185">Reference proteome</keyword>
<dbReference type="EMBL" id="FNAT01000005">
    <property type="protein sequence ID" value="SDE91085.1"/>
    <property type="molecule type" value="Genomic_DNA"/>
</dbReference>
<dbReference type="RefSeq" id="WP_165612605.1">
    <property type="nucleotide sequence ID" value="NZ_FNAT01000005.1"/>
</dbReference>
<protein>
    <submittedName>
        <fullName evidence="2">Uncharacterized protein</fullName>
    </submittedName>
</protein>
<evidence type="ECO:0000313" key="2">
    <source>
        <dbReference type="EMBL" id="SDE91085.1"/>
    </source>
</evidence>
<proteinExistence type="predicted"/>